<dbReference type="EMBL" id="JAJNDB010000003">
    <property type="protein sequence ID" value="MCD2194893.1"/>
    <property type="molecule type" value="Genomic_DNA"/>
</dbReference>
<organism evidence="1 2">
    <name type="scientific">Actinomycetospora endophytica</name>
    <dbReference type="NCBI Taxonomy" id="2291215"/>
    <lineage>
        <taxon>Bacteria</taxon>
        <taxon>Bacillati</taxon>
        <taxon>Actinomycetota</taxon>
        <taxon>Actinomycetes</taxon>
        <taxon>Pseudonocardiales</taxon>
        <taxon>Pseudonocardiaceae</taxon>
        <taxon>Actinomycetospora</taxon>
    </lineage>
</organism>
<dbReference type="RefSeq" id="WP_230735443.1">
    <property type="nucleotide sequence ID" value="NZ_JAJNDB010000003.1"/>
</dbReference>
<name>A0ABS8PA45_9PSEU</name>
<gene>
    <name evidence="1" type="ORF">LQ327_16090</name>
</gene>
<proteinExistence type="predicted"/>
<keyword evidence="2" id="KW-1185">Reference proteome</keyword>
<reference evidence="1 2" key="1">
    <citation type="submission" date="2021-11" db="EMBL/GenBank/DDBJ databases">
        <title>Draft genome sequence of Actinomycetospora sp. SF1 isolated from the rhizosphere soil.</title>
        <authorList>
            <person name="Duangmal K."/>
            <person name="Chantavorakit T."/>
        </authorList>
    </citation>
    <scope>NUCLEOTIDE SEQUENCE [LARGE SCALE GENOMIC DNA]</scope>
    <source>
        <strain evidence="1 2">TBRC 5722</strain>
    </source>
</reference>
<evidence type="ECO:0000313" key="2">
    <source>
        <dbReference type="Proteomes" id="UP001199469"/>
    </source>
</evidence>
<evidence type="ECO:0008006" key="3">
    <source>
        <dbReference type="Google" id="ProtNLM"/>
    </source>
</evidence>
<comment type="caution">
    <text evidence="1">The sequence shown here is derived from an EMBL/GenBank/DDBJ whole genome shotgun (WGS) entry which is preliminary data.</text>
</comment>
<protein>
    <recommendedName>
        <fullName evidence="3">Rieske domain-containing protein</fullName>
    </recommendedName>
</protein>
<sequence length="64" mass="6784">MDELAKKAALVDPAMGPGSDGAVRHGCRCSVLFNDDAERSAFVDPLCPLHGSDFDLARLTGLPR</sequence>
<evidence type="ECO:0000313" key="1">
    <source>
        <dbReference type="EMBL" id="MCD2194893.1"/>
    </source>
</evidence>
<dbReference type="Proteomes" id="UP001199469">
    <property type="component" value="Unassembled WGS sequence"/>
</dbReference>
<accession>A0ABS8PA45</accession>